<dbReference type="SUPFAM" id="SSF54427">
    <property type="entry name" value="NTF2-like"/>
    <property type="match status" value="1"/>
</dbReference>
<proteinExistence type="predicted"/>
<reference evidence="1 2" key="1">
    <citation type="submission" date="2016-11" db="EMBL/GenBank/DDBJ databases">
        <authorList>
            <person name="Jaros S."/>
            <person name="Januszkiewicz K."/>
            <person name="Wedrychowicz H."/>
        </authorList>
    </citation>
    <scope>NUCLEOTIDE SEQUENCE [LARGE SCALE GENOMIC DNA]</scope>
    <source>
        <strain evidence="1 2">DSM 29589</strain>
    </source>
</reference>
<sequence length="124" mass="14390">MPNVIRELEICARAYLDNLYKGDANGLADMFHPKSSLTFQARDKIRVISLEDWLDAVRNRPSPQEEGHPRHDEILFIDRLFDSAGMVKLKCAVPPNFYVDYLCFMKSEGKWLVAQKLFKTDVRN</sequence>
<dbReference type="Gene3D" id="3.10.450.50">
    <property type="match status" value="1"/>
</dbReference>
<evidence type="ECO:0000313" key="2">
    <source>
        <dbReference type="Proteomes" id="UP000183974"/>
    </source>
</evidence>
<evidence type="ECO:0000313" key="1">
    <source>
        <dbReference type="EMBL" id="SHL52307.1"/>
    </source>
</evidence>
<dbReference type="InterPro" id="IPR032710">
    <property type="entry name" value="NTF2-like_dom_sf"/>
</dbReference>
<gene>
    <name evidence="1" type="ORF">SAMN05444398_103162</name>
</gene>
<dbReference type="InterPro" id="IPR039437">
    <property type="entry name" value="FrzH/put_lumazine-bd"/>
</dbReference>
<name>A0A1M7BBL2_9RHOB</name>
<dbReference type="RefSeq" id="WP_073034350.1">
    <property type="nucleotide sequence ID" value="NZ_BMLR01000003.1"/>
</dbReference>
<dbReference type="OrthoDB" id="7451095at2"/>
<organism evidence="1 2">
    <name type="scientific">Roseovarius pacificus</name>
    <dbReference type="NCBI Taxonomy" id="337701"/>
    <lineage>
        <taxon>Bacteria</taxon>
        <taxon>Pseudomonadati</taxon>
        <taxon>Pseudomonadota</taxon>
        <taxon>Alphaproteobacteria</taxon>
        <taxon>Rhodobacterales</taxon>
        <taxon>Roseobacteraceae</taxon>
        <taxon>Roseovarius</taxon>
    </lineage>
</organism>
<dbReference type="EMBL" id="FRBR01000003">
    <property type="protein sequence ID" value="SHL52307.1"/>
    <property type="molecule type" value="Genomic_DNA"/>
</dbReference>
<protein>
    <submittedName>
        <fullName evidence="1">Putative lumazine-binding</fullName>
    </submittedName>
</protein>
<keyword evidence="2" id="KW-1185">Reference proteome</keyword>
<dbReference type="STRING" id="337701.SAMN05444398_103162"/>
<dbReference type="AlphaFoldDB" id="A0A1M7BBL2"/>
<dbReference type="Pfam" id="PF12893">
    <property type="entry name" value="Lumazine_bd_2"/>
    <property type="match status" value="1"/>
</dbReference>
<accession>A0A1M7BBL2</accession>
<dbReference type="Proteomes" id="UP000183974">
    <property type="component" value="Unassembled WGS sequence"/>
</dbReference>